<dbReference type="PATRIC" id="fig|1122147.4.peg.1775"/>
<sequence>MAQKEIEDFKVSTRHFNRIMIAIDDDDFISSRFAFDYACTVAKIYSVPLAIASVMETGDLNVFQSLDPETLAEHREAVANDLNAYVEKAKQFGILDVVPLIGEGKPGKVIVDEMVPQFKPDLIVVGSETHKGARHQTIGSVAAFVTRYAPCTVIVVRDPAAGPKPTDEPSENKKK</sequence>
<organism evidence="3 4">
    <name type="scientific">Schleiferilactobacillus harbinensis DSM 16991</name>
    <dbReference type="NCBI Taxonomy" id="1122147"/>
    <lineage>
        <taxon>Bacteria</taxon>
        <taxon>Bacillati</taxon>
        <taxon>Bacillota</taxon>
        <taxon>Bacilli</taxon>
        <taxon>Lactobacillales</taxon>
        <taxon>Lactobacillaceae</taxon>
        <taxon>Schleiferilactobacillus</taxon>
    </lineage>
</organism>
<proteinExistence type="inferred from homology"/>
<dbReference type="OrthoDB" id="2306777at2"/>
<gene>
    <name evidence="3" type="ORF">FC91_GL001717</name>
</gene>
<evidence type="ECO:0000313" key="3">
    <source>
        <dbReference type="EMBL" id="KRM28632.1"/>
    </source>
</evidence>
<evidence type="ECO:0000256" key="1">
    <source>
        <dbReference type="ARBA" id="ARBA00008791"/>
    </source>
</evidence>
<dbReference type="InterPro" id="IPR014729">
    <property type="entry name" value="Rossmann-like_a/b/a_fold"/>
</dbReference>
<accession>A0A0R1XEV6</accession>
<dbReference type="InterPro" id="IPR006016">
    <property type="entry name" value="UspA"/>
</dbReference>
<dbReference type="Proteomes" id="UP000050949">
    <property type="component" value="Unassembled WGS sequence"/>
</dbReference>
<dbReference type="InterPro" id="IPR006015">
    <property type="entry name" value="Universal_stress_UspA"/>
</dbReference>
<dbReference type="CDD" id="cd00293">
    <property type="entry name" value="USP-like"/>
    <property type="match status" value="1"/>
</dbReference>
<dbReference type="Gene3D" id="3.40.50.620">
    <property type="entry name" value="HUPs"/>
    <property type="match status" value="1"/>
</dbReference>
<dbReference type="EMBL" id="AZFW01000030">
    <property type="protein sequence ID" value="KRM28632.1"/>
    <property type="molecule type" value="Genomic_DNA"/>
</dbReference>
<evidence type="ECO:0000313" key="4">
    <source>
        <dbReference type="Proteomes" id="UP000050949"/>
    </source>
</evidence>
<comment type="caution">
    <text evidence="3">The sequence shown here is derived from an EMBL/GenBank/DDBJ whole genome shotgun (WGS) entry which is preliminary data.</text>
</comment>
<dbReference type="RefSeq" id="WP_051225289.1">
    <property type="nucleotide sequence ID" value="NZ_AUEH01000022.1"/>
</dbReference>
<evidence type="ECO:0000259" key="2">
    <source>
        <dbReference type="Pfam" id="PF00582"/>
    </source>
</evidence>
<dbReference type="Pfam" id="PF00582">
    <property type="entry name" value="Usp"/>
    <property type="match status" value="1"/>
</dbReference>
<dbReference type="eggNOG" id="COG0589">
    <property type="taxonomic scope" value="Bacteria"/>
</dbReference>
<feature type="domain" description="UspA" evidence="2">
    <location>
        <begin position="16"/>
        <end position="157"/>
    </location>
</feature>
<protein>
    <recommendedName>
        <fullName evidence="2">UspA domain-containing protein</fullName>
    </recommendedName>
</protein>
<dbReference type="AlphaFoldDB" id="A0A0R1XEV6"/>
<comment type="similarity">
    <text evidence="1">Belongs to the universal stress protein A family.</text>
</comment>
<dbReference type="PRINTS" id="PR01438">
    <property type="entry name" value="UNVRSLSTRESS"/>
</dbReference>
<dbReference type="SUPFAM" id="SSF52402">
    <property type="entry name" value="Adenine nucleotide alpha hydrolases-like"/>
    <property type="match status" value="1"/>
</dbReference>
<reference evidence="3 4" key="1">
    <citation type="journal article" date="2015" name="Genome Announc.">
        <title>Expanding the biotechnology potential of lactobacilli through comparative genomics of 213 strains and associated genera.</title>
        <authorList>
            <person name="Sun Z."/>
            <person name="Harris H.M."/>
            <person name="McCann A."/>
            <person name="Guo C."/>
            <person name="Argimon S."/>
            <person name="Zhang W."/>
            <person name="Yang X."/>
            <person name="Jeffery I.B."/>
            <person name="Cooney J.C."/>
            <person name="Kagawa T.F."/>
            <person name="Liu W."/>
            <person name="Song Y."/>
            <person name="Salvetti E."/>
            <person name="Wrobel A."/>
            <person name="Rasinkangas P."/>
            <person name="Parkhill J."/>
            <person name="Rea M.C."/>
            <person name="O'Sullivan O."/>
            <person name="Ritari J."/>
            <person name="Douillard F.P."/>
            <person name="Paul Ross R."/>
            <person name="Yang R."/>
            <person name="Briner A.E."/>
            <person name="Felis G.E."/>
            <person name="de Vos W.M."/>
            <person name="Barrangou R."/>
            <person name="Klaenhammer T.R."/>
            <person name="Caufield P.W."/>
            <person name="Cui Y."/>
            <person name="Zhang H."/>
            <person name="O'Toole P.W."/>
        </authorList>
    </citation>
    <scope>NUCLEOTIDE SEQUENCE [LARGE SCALE GENOMIC DNA]</scope>
    <source>
        <strain evidence="3 4">DSM 16991</strain>
    </source>
</reference>
<name>A0A0R1XEV6_9LACO</name>